<keyword evidence="3 5" id="KW-0479">Metal-binding</keyword>
<evidence type="ECO:0000256" key="1">
    <source>
        <dbReference type="ARBA" id="ARBA00001971"/>
    </source>
</evidence>
<name>A0A6G1KU32_9PEZI</name>
<keyword evidence="7" id="KW-0812">Transmembrane</keyword>
<evidence type="ECO:0000313" key="8">
    <source>
        <dbReference type="EMBL" id="KAF2764141.1"/>
    </source>
</evidence>
<evidence type="ECO:0000256" key="3">
    <source>
        <dbReference type="ARBA" id="ARBA00022723"/>
    </source>
</evidence>
<organism evidence="8 9">
    <name type="scientific">Teratosphaeria nubilosa</name>
    <dbReference type="NCBI Taxonomy" id="161662"/>
    <lineage>
        <taxon>Eukaryota</taxon>
        <taxon>Fungi</taxon>
        <taxon>Dikarya</taxon>
        <taxon>Ascomycota</taxon>
        <taxon>Pezizomycotina</taxon>
        <taxon>Dothideomycetes</taxon>
        <taxon>Dothideomycetidae</taxon>
        <taxon>Mycosphaerellales</taxon>
        <taxon>Teratosphaeriaceae</taxon>
        <taxon>Teratosphaeria</taxon>
    </lineage>
</organism>
<protein>
    <submittedName>
        <fullName evidence="8">Cytochrome P450</fullName>
    </submittedName>
</protein>
<dbReference type="SUPFAM" id="SSF48264">
    <property type="entry name" value="Cytochrome P450"/>
    <property type="match status" value="1"/>
</dbReference>
<dbReference type="AlphaFoldDB" id="A0A6G1KU32"/>
<feature type="binding site" description="axial binding residue" evidence="5">
    <location>
        <position position="510"/>
    </location>
    <ligand>
        <name>heme</name>
        <dbReference type="ChEBI" id="CHEBI:30413"/>
    </ligand>
    <ligandPart>
        <name>Fe</name>
        <dbReference type="ChEBI" id="CHEBI:18248"/>
    </ligandPart>
</feature>
<evidence type="ECO:0000256" key="7">
    <source>
        <dbReference type="SAM" id="Phobius"/>
    </source>
</evidence>
<dbReference type="Gene3D" id="1.10.630.10">
    <property type="entry name" value="Cytochrome P450"/>
    <property type="match status" value="1"/>
</dbReference>
<dbReference type="Pfam" id="PF00067">
    <property type="entry name" value="p450"/>
    <property type="match status" value="1"/>
</dbReference>
<dbReference type="PROSITE" id="PS00086">
    <property type="entry name" value="CYTOCHROME_P450"/>
    <property type="match status" value="1"/>
</dbReference>
<dbReference type="PANTHER" id="PTHR24305:SF166">
    <property type="entry name" value="CYTOCHROME P450 12A4, MITOCHONDRIAL-RELATED"/>
    <property type="match status" value="1"/>
</dbReference>
<dbReference type="GO" id="GO:0004497">
    <property type="term" value="F:monooxygenase activity"/>
    <property type="evidence" value="ECO:0007669"/>
    <property type="project" value="UniProtKB-KW"/>
</dbReference>
<dbReference type="OrthoDB" id="1470350at2759"/>
<dbReference type="Proteomes" id="UP000799436">
    <property type="component" value="Unassembled WGS sequence"/>
</dbReference>
<dbReference type="InterPro" id="IPR002401">
    <property type="entry name" value="Cyt_P450_E_grp-I"/>
</dbReference>
<keyword evidence="7" id="KW-1133">Transmembrane helix</keyword>
<dbReference type="InterPro" id="IPR001128">
    <property type="entry name" value="Cyt_P450"/>
</dbReference>
<dbReference type="GO" id="GO:0016705">
    <property type="term" value="F:oxidoreductase activity, acting on paired donors, with incorporation or reduction of molecular oxygen"/>
    <property type="evidence" value="ECO:0007669"/>
    <property type="project" value="InterPro"/>
</dbReference>
<dbReference type="PRINTS" id="PR00385">
    <property type="entry name" value="P450"/>
</dbReference>
<evidence type="ECO:0000256" key="5">
    <source>
        <dbReference type="PIRSR" id="PIRSR602401-1"/>
    </source>
</evidence>
<dbReference type="InterPro" id="IPR017972">
    <property type="entry name" value="Cyt_P450_CS"/>
</dbReference>
<keyword evidence="5 6" id="KW-0349">Heme</keyword>
<dbReference type="InterPro" id="IPR036396">
    <property type="entry name" value="Cyt_P450_sf"/>
</dbReference>
<dbReference type="GO" id="GO:0020037">
    <property type="term" value="F:heme binding"/>
    <property type="evidence" value="ECO:0007669"/>
    <property type="project" value="InterPro"/>
</dbReference>
<reference evidence="8" key="1">
    <citation type="journal article" date="2020" name="Stud. Mycol.">
        <title>101 Dothideomycetes genomes: a test case for predicting lifestyles and emergence of pathogens.</title>
        <authorList>
            <person name="Haridas S."/>
            <person name="Albert R."/>
            <person name="Binder M."/>
            <person name="Bloem J."/>
            <person name="Labutti K."/>
            <person name="Salamov A."/>
            <person name="Andreopoulos B."/>
            <person name="Baker S."/>
            <person name="Barry K."/>
            <person name="Bills G."/>
            <person name="Bluhm B."/>
            <person name="Cannon C."/>
            <person name="Castanera R."/>
            <person name="Culley D."/>
            <person name="Daum C."/>
            <person name="Ezra D."/>
            <person name="Gonzalez J."/>
            <person name="Henrissat B."/>
            <person name="Kuo A."/>
            <person name="Liang C."/>
            <person name="Lipzen A."/>
            <person name="Lutzoni F."/>
            <person name="Magnuson J."/>
            <person name="Mondo S."/>
            <person name="Nolan M."/>
            <person name="Ohm R."/>
            <person name="Pangilinan J."/>
            <person name="Park H.-J."/>
            <person name="Ramirez L."/>
            <person name="Alfaro M."/>
            <person name="Sun H."/>
            <person name="Tritt A."/>
            <person name="Yoshinaga Y."/>
            <person name="Zwiers L.-H."/>
            <person name="Turgeon B."/>
            <person name="Goodwin S."/>
            <person name="Spatafora J."/>
            <person name="Crous P."/>
            <person name="Grigoriev I."/>
        </authorList>
    </citation>
    <scope>NUCLEOTIDE SEQUENCE</scope>
    <source>
        <strain evidence="8">CBS 116005</strain>
    </source>
</reference>
<feature type="transmembrane region" description="Helical" evidence="7">
    <location>
        <begin position="228"/>
        <end position="247"/>
    </location>
</feature>
<comment type="cofactor">
    <cofactor evidence="1 5">
        <name>heme</name>
        <dbReference type="ChEBI" id="CHEBI:30413"/>
    </cofactor>
</comment>
<evidence type="ECO:0000256" key="6">
    <source>
        <dbReference type="RuleBase" id="RU000461"/>
    </source>
</evidence>
<comment type="similarity">
    <text evidence="2 6">Belongs to the cytochrome P450 family.</text>
</comment>
<keyword evidence="6" id="KW-0503">Monooxygenase</keyword>
<gene>
    <name evidence="8" type="ORF">EJ03DRAFT_359007</name>
</gene>
<evidence type="ECO:0000313" key="9">
    <source>
        <dbReference type="Proteomes" id="UP000799436"/>
    </source>
</evidence>
<accession>A0A6G1KU32</accession>
<keyword evidence="7" id="KW-0472">Membrane</keyword>
<keyword evidence="4 5" id="KW-0408">Iron</keyword>
<dbReference type="PRINTS" id="PR00463">
    <property type="entry name" value="EP450I"/>
</dbReference>
<dbReference type="EMBL" id="ML995937">
    <property type="protein sequence ID" value="KAF2764141.1"/>
    <property type="molecule type" value="Genomic_DNA"/>
</dbReference>
<evidence type="ECO:0000256" key="4">
    <source>
        <dbReference type="ARBA" id="ARBA00023004"/>
    </source>
</evidence>
<proteinExistence type="inferred from homology"/>
<sequence length="572" mass="65169">MASLVFTAVALATVWLTLRALRFARNTRRARKSGLPYTFSLVTELEVWAYLTDPFFRKIFRQHLLQHQQGWPRWARFMIKDWMYEDKYRAHDEFGDVFLVVSPGGIICYIADPNTALDLCLRRRDFVKPREKMKMIEPFGSNVVSSEGELWRLHYRITAPPFADAVNELVWTETKRQAAPLRTAWASHGVNTLKSDVYTIGVNVMASAGFGRPREWIAEQTPVDGHELSLLNSIYGVVTFLPLILLLPKILLKFFCKAAYVAYSEFEQYMREFIAEEKSQLSKQTGHGNKPISGCNLLRTMLATNAREQGVQTDDKQARMHLTENEVLGNIFMFFMAGYDTTANTIIFSCVAMALFEDTQNRVLDELDAVLHDSQACGRNELSYIEDFPRLRELLAYLYETLRVFPVVLPIGRQASGRQLLKLDTAMASVPVLDVGLPDKCGVIANITGVHYNPRWWPEPEVFQPMRWLSRHPNAFVPSQSKPCDLDSDVRIPSHRRGTFLTFSEGPRACLGRRFAQAEYVAFFAEILQHHKLKLAPGVDRAEVEKLFRSCSAGSPITLAPPADIRLQLVPR</sequence>
<keyword evidence="9" id="KW-1185">Reference proteome</keyword>
<dbReference type="InterPro" id="IPR050121">
    <property type="entry name" value="Cytochrome_P450_monoxygenase"/>
</dbReference>
<dbReference type="PANTHER" id="PTHR24305">
    <property type="entry name" value="CYTOCHROME P450"/>
    <property type="match status" value="1"/>
</dbReference>
<evidence type="ECO:0000256" key="2">
    <source>
        <dbReference type="ARBA" id="ARBA00010617"/>
    </source>
</evidence>
<keyword evidence="6" id="KW-0560">Oxidoreductase</keyword>
<dbReference type="GO" id="GO:0005506">
    <property type="term" value="F:iron ion binding"/>
    <property type="evidence" value="ECO:0007669"/>
    <property type="project" value="InterPro"/>
</dbReference>